<evidence type="ECO:0000313" key="12">
    <source>
        <dbReference type="EMBL" id="KAJ8905798.1"/>
    </source>
</evidence>
<dbReference type="SMART" id="SM00849">
    <property type="entry name" value="Lactamase_B"/>
    <property type="match status" value="1"/>
</dbReference>
<comment type="catalytic activity">
    <reaction evidence="1">
        <text>Endonucleolytic cleavage of RNA, removing extra 3' nucleotides from tRNA precursor, generating 3' termini of tRNAs. A 3'-hydroxy group is left at the tRNA terminus and a 5'-phosphoryl group is left at the trailer molecule.</text>
        <dbReference type="EC" id="3.1.26.11"/>
    </reaction>
</comment>
<keyword evidence="10" id="KW-0862">Zinc</keyword>
<evidence type="ECO:0000256" key="1">
    <source>
        <dbReference type="ARBA" id="ARBA00000402"/>
    </source>
</evidence>
<keyword evidence="7" id="KW-0479">Metal-binding</keyword>
<evidence type="ECO:0000256" key="8">
    <source>
        <dbReference type="ARBA" id="ARBA00022759"/>
    </source>
</evidence>
<feature type="domain" description="Metallo-beta-lactamase" evidence="11">
    <location>
        <begin position="438"/>
        <end position="633"/>
    </location>
</feature>
<keyword evidence="5" id="KW-0819">tRNA processing</keyword>
<dbReference type="EC" id="3.1.26.11" evidence="4"/>
<evidence type="ECO:0000256" key="10">
    <source>
        <dbReference type="ARBA" id="ARBA00022833"/>
    </source>
</evidence>
<dbReference type="GO" id="GO:0046872">
    <property type="term" value="F:metal ion binding"/>
    <property type="evidence" value="ECO:0007669"/>
    <property type="project" value="UniProtKB-KW"/>
</dbReference>
<dbReference type="InterPro" id="IPR036866">
    <property type="entry name" value="RibonucZ/Hydroxyglut_hydro"/>
</dbReference>
<evidence type="ECO:0000256" key="4">
    <source>
        <dbReference type="ARBA" id="ARBA00012477"/>
    </source>
</evidence>
<evidence type="ECO:0000256" key="9">
    <source>
        <dbReference type="ARBA" id="ARBA00022801"/>
    </source>
</evidence>
<proteinExistence type="inferred from homology"/>
<protein>
    <recommendedName>
        <fullName evidence="4">ribonuclease Z</fullName>
        <ecNumber evidence="4">3.1.26.11</ecNumber>
    </recommendedName>
</protein>
<dbReference type="Pfam" id="PF12706">
    <property type="entry name" value="Lactamase_B_2"/>
    <property type="match status" value="1"/>
</dbReference>
<comment type="cofactor">
    <cofactor evidence="2">
        <name>Zn(2+)</name>
        <dbReference type="ChEBI" id="CHEBI:29105"/>
    </cofactor>
</comment>
<keyword evidence="13" id="KW-1185">Reference proteome</keyword>
<dbReference type="SUPFAM" id="SSF56281">
    <property type="entry name" value="Metallo-hydrolase/oxidoreductase"/>
    <property type="match status" value="2"/>
</dbReference>
<keyword evidence="6" id="KW-0540">Nuclease</keyword>
<evidence type="ECO:0000259" key="11">
    <source>
        <dbReference type="SMART" id="SM00849"/>
    </source>
</evidence>
<evidence type="ECO:0000256" key="6">
    <source>
        <dbReference type="ARBA" id="ARBA00022722"/>
    </source>
</evidence>
<evidence type="ECO:0000256" key="5">
    <source>
        <dbReference type="ARBA" id="ARBA00022694"/>
    </source>
</evidence>
<gene>
    <name evidence="12" type="ORF">NDN08_002303</name>
</gene>
<dbReference type="InterPro" id="IPR047151">
    <property type="entry name" value="RNZ2-like"/>
</dbReference>
<comment type="similarity">
    <text evidence="3">Belongs to the RNase Z family.</text>
</comment>
<comment type="caution">
    <text evidence="12">The sequence shown here is derived from an EMBL/GenBank/DDBJ whole genome shotgun (WGS) entry which is preliminary data.</text>
</comment>
<dbReference type="InterPro" id="IPR001279">
    <property type="entry name" value="Metallo-B-lactamas"/>
</dbReference>
<accession>A0AAV8UXG0</accession>
<dbReference type="Proteomes" id="UP001157974">
    <property type="component" value="Unassembled WGS sequence"/>
</dbReference>
<dbReference type="InterPro" id="IPR027794">
    <property type="entry name" value="tRNase_Z_dom"/>
</dbReference>
<evidence type="ECO:0000256" key="2">
    <source>
        <dbReference type="ARBA" id="ARBA00001947"/>
    </source>
</evidence>
<dbReference type="PANTHER" id="PTHR12553">
    <property type="entry name" value="ZINC PHOSPHODIESTERASE ELAC PROTEIN 2"/>
    <property type="match status" value="1"/>
</dbReference>
<name>A0AAV8UXG0_9RHOD</name>
<evidence type="ECO:0000313" key="13">
    <source>
        <dbReference type="Proteomes" id="UP001157974"/>
    </source>
</evidence>
<organism evidence="12 13">
    <name type="scientific">Rhodosorus marinus</name>
    <dbReference type="NCBI Taxonomy" id="101924"/>
    <lineage>
        <taxon>Eukaryota</taxon>
        <taxon>Rhodophyta</taxon>
        <taxon>Stylonematophyceae</taxon>
        <taxon>Stylonematales</taxon>
        <taxon>Stylonemataceae</taxon>
        <taxon>Rhodosorus</taxon>
    </lineage>
</organism>
<keyword evidence="8" id="KW-0255">Endonuclease</keyword>
<evidence type="ECO:0000256" key="7">
    <source>
        <dbReference type="ARBA" id="ARBA00022723"/>
    </source>
</evidence>
<dbReference type="AlphaFoldDB" id="A0AAV8UXG0"/>
<dbReference type="GO" id="GO:0042781">
    <property type="term" value="F:3'-tRNA processing endoribonuclease activity"/>
    <property type="evidence" value="ECO:0007669"/>
    <property type="project" value="UniProtKB-EC"/>
</dbReference>
<dbReference type="PANTHER" id="PTHR12553:SF49">
    <property type="entry name" value="ZINC PHOSPHODIESTERASE ELAC PROTEIN 2"/>
    <property type="match status" value="1"/>
</dbReference>
<sequence length="712" mass="78038">MVKAHIELLGSHTGDSNRSALLFFDEERYLFECGDGTQRLCTEYGVSIATEKLHRVFVSRMDPSSIGGLLGMALTVADSGRKALNIVGPEGLCRFVDESRAFVYRPKMVLDVTEVRADSNQVNVVCEKNYVSIEAVPVTSTFNTSWEPVQSHIEPNPKRSRGALVICYVCKIKDIPGKFDPQKASALGIPRGPLFGKLTKGEKVTLPDGRVITPGQVISPPTPGPIVMIVCCPDVSYIASLISESGLSTNYLNPKMERNVCIIHFSTLSVLSDQRYSSWMASFGGNATHIPLDETVCPMRPVFRGHADAMCKANLTLGETYAPLPKGYIPEEEGDPVLGFLEAIVPGKVVRGDTLLRYRIAPAAAIGVDASQVPSKSIGLDSIKAQVDSNDLLQSELRRTVATDQGEILPNCLREISDKAAELRFLGTAAAIPGKHRNVSAILLNLFHRGCALLDCGEGTYGQMVRALGRTEALEKVVSLLFVWISHMHADHHLGLLHILSKRTSLKAERPLVVIGPSKLRAWLASYSEIIGGDNRMIFIDSAELIEPQQPLASYFPENFGVQLRCCEVIHCPQAYGIVVEDCVNHWKLCYSGDTRPCEELVKIGKNSTIAIHEATLEDGMEQEAEEKAHCTISEALGICEKMNAHRTILTHFSQRYPRIPVIKSSGGRLKRVAVAFDFLRVNFKDLAQLPRTLPLLQAVYPNEAPVISAGM</sequence>
<dbReference type="GO" id="GO:0005739">
    <property type="term" value="C:mitochondrion"/>
    <property type="evidence" value="ECO:0007669"/>
    <property type="project" value="TreeGrafter"/>
</dbReference>
<dbReference type="Pfam" id="PF13691">
    <property type="entry name" value="Lactamase_B_4"/>
    <property type="match status" value="1"/>
</dbReference>
<evidence type="ECO:0000256" key="3">
    <source>
        <dbReference type="ARBA" id="ARBA00007823"/>
    </source>
</evidence>
<reference evidence="12 13" key="1">
    <citation type="journal article" date="2023" name="Nat. Commun.">
        <title>Origin of minicircular mitochondrial genomes in red algae.</title>
        <authorList>
            <person name="Lee Y."/>
            <person name="Cho C.H."/>
            <person name="Lee Y.M."/>
            <person name="Park S.I."/>
            <person name="Yang J.H."/>
            <person name="West J.A."/>
            <person name="Bhattacharya D."/>
            <person name="Yoon H.S."/>
        </authorList>
    </citation>
    <scope>NUCLEOTIDE SEQUENCE [LARGE SCALE GENOMIC DNA]</scope>
    <source>
        <strain evidence="12 13">CCMP1338</strain>
        <tissue evidence="12">Whole cell</tissue>
    </source>
</reference>
<dbReference type="CDD" id="cd07718">
    <property type="entry name" value="RNaseZ_ELAC1_ELAC2-C-term-like_MBL-fold"/>
    <property type="match status" value="1"/>
</dbReference>
<dbReference type="Gene3D" id="3.60.15.10">
    <property type="entry name" value="Ribonuclease Z/Hydroxyacylglutathione hydrolase-like"/>
    <property type="match status" value="2"/>
</dbReference>
<dbReference type="EMBL" id="JAMWBK010000004">
    <property type="protein sequence ID" value="KAJ8905798.1"/>
    <property type="molecule type" value="Genomic_DNA"/>
</dbReference>
<keyword evidence="9" id="KW-0378">Hydrolase</keyword>
<dbReference type="GO" id="GO:1990180">
    <property type="term" value="P:mitochondrial tRNA 3'-end processing"/>
    <property type="evidence" value="ECO:0007669"/>
    <property type="project" value="TreeGrafter"/>
</dbReference>